<dbReference type="PROSITE" id="PS51186">
    <property type="entry name" value="GNAT"/>
    <property type="match status" value="1"/>
</dbReference>
<evidence type="ECO:0000313" key="3">
    <source>
        <dbReference type="Proteomes" id="UP000006820"/>
    </source>
</evidence>
<dbReference type="GeneID" id="61136416"/>
<protein>
    <submittedName>
        <fullName evidence="2">Putative acetyltransferase</fullName>
    </submittedName>
</protein>
<dbReference type="Gene3D" id="3.40.630.30">
    <property type="match status" value="1"/>
</dbReference>
<geneLocation type="plasmid" evidence="2 3">
    <name>pNF2</name>
</geneLocation>
<dbReference type="OrthoDB" id="3174529at2"/>
<gene>
    <name evidence="2" type="ordered locus">PNF2_480</name>
</gene>
<dbReference type="Pfam" id="PF13302">
    <property type="entry name" value="Acetyltransf_3"/>
    <property type="match status" value="1"/>
</dbReference>
<organism evidence="2 3">
    <name type="scientific">Nocardia farcinica (strain IFM 10152)</name>
    <dbReference type="NCBI Taxonomy" id="247156"/>
    <lineage>
        <taxon>Bacteria</taxon>
        <taxon>Bacillati</taxon>
        <taxon>Actinomycetota</taxon>
        <taxon>Actinomycetes</taxon>
        <taxon>Mycobacteriales</taxon>
        <taxon>Nocardiaceae</taxon>
        <taxon>Nocardia</taxon>
    </lineage>
</organism>
<dbReference type="InterPro" id="IPR016181">
    <property type="entry name" value="Acyl_CoA_acyltransferase"/>
</dbReference>
<name>Q5YM58_NOCFA</name>
<evidence type="ECO:0000313" key="2">
    <source>
        <dbReference type="EMBL" id="BAD60733.1"/>
    </source>
</evidence>
<dbReference type="InterPro" id="IPR000182">
    <property type="entry name" value="GNAT_dom"/>
</dbReference>
<dbReference type="EMBL" id="AP006620">
    <property type="protein sequence ID" value="BAD60733.1"/>
    <property type="molecule type" value="Genomic_DNA"/>
</dbReference>
<keyword evidence="2" id="KW-0614">Plasmid</keyword>
<evidence type="ECO:0000259" key="1">
    <source>
        <dbReference type="PROSITE" id="PS51186"/>
    </source>
</evidence>
<dbReference type="RefSeq" id="WP_011212415.1">
    <property type="nucleotide sequence ID" value="NC_006363.1"/>
</dbReference>
<reference evidence="2 3" key="1">
    <citation type="journal article" date="2004" name="Proc. Natl. Acad. Sci. U.S.A.">
        <title>The complete genomic sequence of Nocardia farcinica IFM 10152.</title>
        <authorList>
            <person name="Ishikawa J."/>
            <person name="Yamashita A."/>
            <person name="Mikami Y."/>
            <person name="Hoshino Y."/>
            <person name="Kurita H."/>
            <person name="Hotta K."/>
            <person name="Shiba T."/>
            <person name="Hattori M."/>
        </authorList>
    </citation>
    <scope>NUCLEOTIDE SEQUENCE [LARGE SCALE GENOMIC DNA]</scope>
    <source>
        <strain evidence="2 3">IFM 10152</strain>
        <plasmid evidence="3">Plasmid pNF2</plasmid>
    </source>
</reference>
<keyword evidence="2" id="KW-0808">Transferase</keyword>
<dbReference type="HOGENOM" id="CLU_1576868_0_0_11"/>
<proteinExistence type="predicted"/>
<feature type="domain" description="N-acetyltransferase" evidence="1">
    <location>
        <begin position="2"/>
        <end position="169"/>
    </location>
</feature>
<keyword evidence="3" id="KW-1185">Reference proteome</keyword>
<sequence length="169" mass="19271">MVHLRYFTDCDEAIRARVLEWVRTDEFISRIGMPDHELKHVPGAETRTGRVHNWVIFVDEQPVGLISAQIQDQPRSHSPLNRELDDPADYPLLGTVTYIDRQHRSRGYASAAKHAISEHVAAAGVQTFGCIVAGDNPQSLRSISRAGYERVHTEKVDGKPDKLYFRRRR</sequence>
<accession>Q5YM58</accession>
<dbReference type="KEGG" id="nfa:PNF2_480"/>
<dbReference type="Proteomes" id="UP000006820">
    <property type="component" value="Plasmid pNF2"/>
</dbReference>
<dbReference type="AlphaFoldDB" id="Q5YM58"/>
<dbReference type="SUPFAM" id="SSF55729">
    <property type="entry name" value="Acyl-CoA N-acyltransferases (Nat)"/>
    <property type="match status" value="1"/>
</dbReference>
<dbReference type="GO" id="GO:0016747">
    <property type="term" value="F:acyltransferase activity, transferring groups other than amino-acyl groups"/>
    <property type="evidence" value="ECO:0007669"/>
    <property type="project" value="InterPro"/>
</dbReference>